<protein>
    <submittedName>
        <fullName evidence="3">Uncharacterized protein</fullName>
    </submittedName>
</protein>
<feature type="compositionally biased region" description="Basic and acidic residues" evidence="1">
    <location>
        <begin position="53"/>
        <end position="67"/>
    </location>
</feature>
<feature type="compositionally biased region" description="Polar residues" evidence="1">
    <location>
        <begin position="104"/>
        <end position="114"/>
    </location>
</feature>
<organism evidence="3 4">
    <name type="scientific">Puccinia striiformis</name>
    <dbReference type="NCBI Taxonomy" id="27350"/>
    <lineage>
        <taxon>Eukaryota</taxon>
        <taxon>Fungi</taxon>
        <taxon>Dikarya</taxon>
        <taxon>Basidiomycota</taxon>
        <taxon>Pucciniomycotina</taxon>
        <taxon>Pucciniomycetes</taxon>
        <taxon>Pucciniales</taxon>
        <taxon>Pucciniaceae</taxon>
        <taxon>Puccinia</taxon>
    </lineage>
</organism>
<keyword evidence="2" id="KW-0472">Membrane</keyword>
<feature type="transmembrane region" description="Helical" evidence="2">
    <location>
        <begin position="552"/>
        <end position="575"/>
    </location>
</feature>
<feature type="compositionally biased region" description="Low complexity" evidence="1">
    <location>
        <begin position="32"/>
        <end position="46"/>
    </location>
</feature>
<feature type="compositionally biased region" description="Low complexity" evidence="1">
    <location>
        <begin position="121"/>
        <end position="133"/>
    </location>
</feature>
<proteinExistence type="predicted"/>
<feature type="compositionally biased region" description="Basic and acidic residues" evidence="1">
    <location>
        <begin position="514"/>
        <end position="524"/>
    </location>
</feature>
<accession>A0A2S4UJ63</accession>
<evidence type="ECO:0000256" key="1">
    <source>
        <dbReference type="SAM" id="MobiDB-lite"/>
    </source>
</evidence>
<dbReference type="AlphaFoldDB" id="A0A2S4UJ63"/>
<sequence>MEGQDGPRTRKPSQRITPPSPNSLNSWHHSDMLSSSSSPSSNQDDSGGLSEFENDRTEYPGNREHLTTERLTAITDHLVMPRLPILSTPSIGSSRPVSFRRSRCSSTPEDSACSSPFAHLPSGPSSSSSSSRPHYSRRNSGSNSSILILGHAHTAHGVGPFHDSSIVSLLSLASIGSLRSVRILRFICTYLMIREGFFLIIKFTDSRNDNESIIEEIEKPFKRLKSVVNPKTCYRYINPLNNTTTNTLTRDDLVNIVNQFIENESYLLLFVEIDSFPIPPKKLEFMRTLSRLIPMIPYISEQMNSKEAINGEAILSRQLKANRIRHFPIPNSNTNSSYKLPDREECLRRSSRFCLDWLAIEFASCRHDSSSEDSDHGGDQVLLHHHSTDDFEADMVSERVDHIRTRRRTRRTRTSGCENRTSHLKINKSSNSERPILTIIDQRLSTDNPSITNKIKHLECVYSSNNMIGLPSFTGLLRLLIRQINRDSRFIFKKMLTGVLDVRNRPNDSQDNQHQPDQKHSSNLDLSKHISTKLDTCNPTPPSPSPYTSSSATWLIIGVLTATTTATAAAFTVWYRHYIMAY</sequence>
<evidence type="ECO:0000313" key="4">
    <source>
        <dbReference type="Proteomes" id="UP000239156"/>
    </source>
</evidence>
<feature type="compositionally biased region" description="Polar residues" evidence="1">
    <location>
        <begin position="14"/>
        <end position="27"/>
    </location>
</feature>
<keyword evidence="2" id="KW-0812">Transmembrane</keyword>
<dbReference type="Proteomes" id="UP000239156">
    <property type="component" value="Unassembled WGS sequence"/>
</dbReference>
<evidence type="ECO:0000313" key="3">
    <source>
        <dbReference type="EMBL" id="POV97276.1"/>
    </source>
</evidence>
<feature type="region of interest" description="Disordered" evidence="1">
    <location>
        <begin position="503"/>
        <end position="524"/>
    </location>
</feature>
<feature type="region of interest" description="Disordered" evidence="1">
    <location>
        <begin position="1"/>
        <end position="67"/>
    </location>
</feature>
<comment type="caution">
    <text evidence="3">The sequence shown here is derived from an EMBL/GenBank/DDBJ whole genome shotgun (WGS) entry which is preliminary data.</text>
</comment>
<feature type="region of interest" description="Disordered" evidence="1">
    <location>
        <begin position="85"/>
        <end position="139"/>
    </location>
</feature>
<keyword evidence="2" id="KW-1133">Transmembrane helix</keyword>
<feature type="compositionally biased region" description="Polar residues" evidence="1">
    <location>
        <begin position="87"/>
        <end position="96"/>
    </location>
</feature>
<dbReference type="VEuPathDB" id="FungiDB:PSTT_15157"/>
<dbReference type="EMBL" id="PKSL01000266">
    <property type="protein sequence ID" value="POV97276.1"/>
    <property type="molecule type" value="Genomic_DNA"/>
</dbReference>
<gene>
    <name evidence="3" type="ORF">PSTT_15157</name>
</gene>
<name>A0A2S4UJ63_9BASI</name>
<evidence type="ECO:0000256" key="2">
    <source>
        <dbReference type="SAM" id="Phobius"/>
    </source>
</evidence>
<keyword evidence="4" id="KW-1185">Reference proteome</keyword>
<reference evidence="3" key="1">
    <citation type="submission" date="2017-12" db="EMBL/GenBank/DDBJ databases">
        <title>Gene loss provides genomic basis for host adaptation in cereal stripe rust fungi.</title>
        <authorList>
            <person name="Xia C."/>
        </authorList>
    </citation>
    <scope>NUCLEOTIDE SEQUENCE [LARGE SCALE GENOMIC DNA]</scope>
    <source>
        <strain evidence="3">93-210</strain>
    </source>
</reference>